<evidence type="ECO:0000313" key="2">
    <source>
        <dbReference type="EMBL" id="KAF7626100.1"/>
    </source>
</evidence>
<keyword evidence="1" id="KW-0812">Transmembrane</keyword>
<reference evidence="2" key="1">
    <citation type="journal article" date="2020" name="Ecol. Evol.">
        <title>Genome structure and content of the rice root-knot nematode (Meloidogyne graminicola).</title>
        <authorList>
            <person name="Phan N.T."/>
            <person name="Danchin E.G.J."/>
            <person name="Klopp C."/>
            <person name="Perfus-Barbeoch L."/>
            <person name="Kozlowski D.K."/>
            <person name="Koutsovoulos G.D."/>
            <person name="Lopez-Roques C."/>
            <person name="Bouchez O."/>
            <person name="Zahm M."/>
            <person name="Besnard G."/>
            <person name="Bellafiore S."/>
        </authorList>
    </citation>
    <scope>NUCLEOTIDE SEQUENCE</scope>
    <source>
        <strain evidence="2">VN-18</strain>
    </source>
</reference>
<evidence type="ECO:0000256" key="1">
    <source>
        <dbReference type="SAM" id="Phobius"/>
    </source>
</evidence>
<proteinExistence type="predicted"/>
<sequence length="591" mass="67103">MTTRCNNECGVSRRVNGDLVQGCWSCGVPEESCRNCKTNYCNEEKHVDIKCWENNRKTCFTSYNGVCFNERLKTNEVLYGCGKCPSKACKECKGNLCNEVVNFPYFCLSSNGGVKECSTSECFIDEDSNAGCASEHNKNTQTVLCNTPLCNTKELFDNAFFCLDNEIDKLNPINLKIQCDKACIVERLLNGNFKQKCGLCYSEKSCKECKENYCNVESLVDKVCFKNNGKTCFTPYNNVCFTERSKTNEVLFGCGKCSSKTCKTCKENLCNKGENFPYFCMSSEGKNVKECPTKECYIARIDEKNGENKVEQYHYDCGKCPTEILDLSYIKTTNDTFLVNKLKKINMTNIQCAQCNNSPSCNSDSFFENQMFCWEKDVNEWEAKKGNRVCEKETCFVGVEEMGLVQGCGKCSDFQNLTKCNNCSTFLCNNETILPTPIKCFHLNPHFQPYKMREKKCDYVFQSCYIARDVFGRAEQNCGDCPKHLKYQSCKTCNKNDFCNVETLLPLTTTTIKTSTTETIPTTKTTSKKHTTSIVNITTTKKTSKKHTTSVGNITTKHSKSSTEPIKYLNNFTIIFIYLLINIYNALFNLN</sequence>
<dbReference type="EMBL" id="JABEBT010000179">
    <property type="protein sequence ID" value="KAF7626100.1"/>
    <property type="molecule type" value="Genomic_DNA"/>
</dbReference>
<comment type="caution">
    <text evidence="2">The sequence shown here is derived from an EMBL/GenBank/DDBJ whole genome shotgun (WGS) entry which is preliminary data.</text>
</comment>
<accession>A0A8S9ZB93</accession>
<dbReference type="AlphaFoldDB" id="A0A8S9ZB93"/>
<keyword evidence="1" id="KW-0472">Membrane</keyword>
<gene>
    <name evidence="2" type="ORF">Mgra_00009736</name>
</gene>
<keyword evidence="1" id="KW-1133">Transmembrane helix</keyword>
<protein>
    <submittedName>
        <fullName evidence="2">Uncharacterized protein</fullName>
    </submittedName>
</protein>
<name>A0A8S9ZB93_9BILA</name>
<organism evidence="2 3">
    <name type="scientific">Meloidogyne graminicola</name>
    <dbReference type="NCBI Taxonomy" id="189291"/>
    <lineage>
        <taxon>Eukaryota</taxon>
        <taxon>Metazoa</taxon>
        <taxon>Ecdysozoa</taxon>
        <taxon>Nematoda</taxon>
        <taxon>Chromadorea</taxon>
        <taxon>Rhabditida</taxon>
        <taxon>Tylenchina</taxon>
        <taxon>Tylenchomorpha</taxon>
        <taxon>Tylenchoidea</taxon>
        <taxon>Meloidogynidae</taxon>
        <taxon>Meloidogyninae</taxon>
        <taxon>Meloidogyne</taxon>
    </lineage>
</organism>
<keyword evidence="3" id="KW-1185">Reference proteome</keyword>
<dbReference type="Proteomes" id="UP000605970">
    <property type="component" value="Unassembled WGS sequence"/>
</dbReference>
<evidence type="ECO:0000313" key="3">
    <source>
        <dbReference type="Proteomes" id="UP000605970"/>
    </source>
</evidence>
<feature type="transmembrane region" description="Helical" evidence="1">
    <location>
        <begin position="568"/>
        <end position="588"/>
    </location>
</feature>